<organism evidence="1">
    <name type="scientific">Myoviridae sp. ct35n35</name>
    <dbReference type="NCBI Taxonomy" id="2823534"/>
    <lineage>
        <taxon>Viruses</taxon>
        <taxon>Duplodnaviria</taxon>
        <taxon>Heunggongvirae</taxon>
        <taxon>Uroviricota</taxon>
        <taxon>Caudoviricetes</taxon>
    </lineage>
</organism>
<reference evidence="1" key="1">
    <citation type="journal article" date="2021" name="Proc. Natl. Acad. Sci. U.S.A.">
        <title>A Catalog of Tens of Thousands of Viruses from Human Metagenomes Reveals Hidden Associations with Chronic Diseases.</title>
        <authorList>
            <person name="Tisza M.J."/>
            <person name="Buck C.B."/>
        </authorList>
    </citation>
    <scope>NUCLEOTIDE SEQUENCE</scope>
    <source>
        <strain evidence="1">Ct35n35</strain>
    </source>
</reference>
<dbReference type="EMBL" id="BK014683">
    <property type="protein sequence ID" value="DAD67710.1"/>
    <property type="molecule type" value="Genomic_DNA"/>
</dbReference>
<protein>
    <submittedName>
        <fullName evidence="1">Uncharacterized protein</fullName>
    </submittedName>
</protein>
<proteinExistence type="predicted"/>
<accession>A0A8S5LCQ9</accession>
<name>A0A8S5LCQ9_9CAUD</name>
<sequence>MEKSVQILEEYLKIPTYGLRDLLVMLYHIYNINSNHPFIPVMQSLCVKQLQEGLNEEDVKGIRIVIETLFSLPKKPVAKLP</sequence>
<evidence type="ECO:0000313" key="1">
    <source>
        <dbReference type="EMBL" id="DAD67710.1"/>
    </source>
</evidence>